<dbReference type="CDD" id="cd01130">
    <property type="entry name" value="VirB11-like_ATPase"/>
    <property type="match status" value="1"/>
</dbReference>
<dbReference type="Pfam" id="PF00437">
    <property type="entry name" value="T2SSE"/>
    <property type="match status" value="1"/>
</dbReference>
<accession>A0ABX2F351</accession>
<dbReference type="InterPro" id="IPR050921">
    <property type="entry name" value="T4SS_GSP_E_ATPase"/>
</dbReference>
<sequence>MTYPPNDYPPPVPLRPYQRDQRAGGWQPANASPQPSWTAPVRQQDALGLLQSPSDREPVPATEAVGRLRQHLRDTLGTELPRRVDAQQRRTGMSVTSEARRELARAILDDAVLAHSENELMDNRSLVGRDIEQQVITEVINELFGMAGLQPLLDDPTIETINANRFDRVFVQYNDGRRARVAPIASSNEELTDLVRLLAARVSSQERRFDHASPAVNLQLPGGERLFAVMGLTAGGVTSLSIRRHGYLTVTLPELRVRGTIDPGLEQFLRALVRAKKNILITGGTGAGKTTLLRALASEMDPMERIVTIEDAFELGLELDPDIHADVTAFQAREANVEGEGAISQAELVRWGLRMSPDRVIVGEIRGPEVIPMCNAMSQGNDGSMATLHASSSRIAFTRLASYAAQGVERLPLEATNLLVASAVHFVVHLARGMDRTSRVVSSVREVVGADGPQVISNEVYRPGSDRRARPVAGALRSDTLDDLVDVGFDPGLLEQPEGWWPQ</sequence>
<protein>
    <submittedName>
        <fullName evidence="4">Type II secretion system protein E</fullName>
    </submittedName>
</protein>
<feature type="region of interest" description="Disordered" evidence="2">
    <location>
        <begin position="1"/>
        <end position="45"/>
    </location>
</feature>
<proteinExistence type="inferred from homology"/>
<dbReference type="SUPFAM" id="SSF52540">
    <property type="entry name" value="P-loop containing nucleoside triphosphate hydrolases"/>
    <property type="match status" value="1"/>
</dbReference>
<dbReference type="EMBL" id="JAAATY010000007">
    <property type="protein sequence ID" value="NRN65756.1"/>
    <property type="molecule type" value="Genomic_DNA"/>
</dbReference>
<name>A0ABX2F351_9PSEU</name>
<dbReference type="SMART" id="SM00382">
    <property type="entry name" value="AAA"/>
    <property type="match status" value="1"/>
</dbReference>
<dbReference type="Proteomes" id="UP000763557">
    <property type="component" value="Unassembled WGS sequence"/>
</dbReference>
<evidence type="ECO:0000313" key="4">
    <source>
        <dbReference type="EMBL" id="NRN65756.1"/>
    </source>
</evidence>
<dbReference type="InterPro" id="IPR001482">
    <property type="entry name" value="T2SS/T4SS_dom"/>
</dbReference>
<feature type="compositionally biased region" description="Pro residues" evidence="2">
    <location>
        <begin position="1"/>
        <end position="14"/>
    </location>
</feature>
<keyword evidence="5" id="KW-1185">Reference proteome</keyword>
<gene>
    <name evidence="4" type="ORF">GC106_29710</name>
</gene>
<comment type="similarity">
    <text evidence="1">Belongs to the GSP E family.</text>
</comment>
<reference evidence="4 5" key="1">
    <citation type="submission" date="2020-01" db="EMBL/GenBank/DDBJ databases">
        <title>Kibdelosporangium persica a novel Actinomycetes from a hot desert in Iran.</title>
        <authorList>
            <person name="Safaei N."/>
            <person name="Zaburannyi N."/>
            <person name="Mueller R."/>
            <person name="Wink J."/>
        </authorList>
    </citation>
    <scope>NUCLEOTIDE SEQUENCE [LARGE SCALE GENOMIC DNA]</scope>
    <source>
        <strain evidence="4 5">4NS15</strain>
    </source>
</reference>
<feature type="domain" description="AAA+ ATPase" evidence="3">
    <location>
        <begin position="275"/>
        <end position="401"/>
    </location>
</feature>
<dbReference type="PANTHER" id="PTHR30486:SF6">
    <property type="entry name" value="TYPE IV PILUS RETRACTATION ATPASE PILT"/>
    <property type="match status" value="1"/>
</dbReference>
<dbReference type="Gene3D" id="3.40.50.300">
    <property type="entry name" value="P-loop containing nucleotide triphosphate hydrolases"/>
    <property type="match status" value="1"/>
</dbReference>
<evidence type="ECO:0000256" key="1">
    <source>
        <dbReference type="ARBA" id="ARBA00006611"/>
    </source>
</evidence>
<evidence type="ECO:0000313" key="5">
    <source>
        <dbReference type="Proteomes" id="UP000763557"/>
    </source>
</evidence>
<dbReference type="InterPro" id="IPR003593">
    <property type="entry name" value="AAA+_ATPase"/>
</dbReference>
<organism evidence="4 5">
    <name type="scientific">Kibdelosporangium persicum</name>
    <dbReference type="NCBI Taxonomy" id="2698649"/>
    <lineage>
        <taxon>Bacteria</taxon>
        <taxon>Bacillati</taxon>
        <taxon>Actinomycetota</taxon>
        <taxon>Actinomycetes</taxon>
        <taxon>Pseudonocardiales</taxon>
        <taxon>Pseudonocardiaceae</taxon>
        <taxon>Kibdelosporangium</taxon>
    </lineage>
</organism>
<evidence type="ECO:0000259" key="3">
    <source>
        <dbReference type="SMART" id="SM00382"/>
    </source>
</evidence>
<dbReference type="RefSeq" id="WP_173130685.1">
    <property type="nucleotide sequence ID" value="NZ_CBCSGW010000026.1"/>
</dbReference>
<dbReference type="PANTHER" id="PTHR30486">
    <property type="entry name" value="TWITCHING MOTILITY PROTEIN PILT"/>
    <property type="match status" value="1"/>
</dbReference>
<dbReference type="InterPro" id="IPR027417">
    <property type="entry name" value="P-loop_NTPase"/>
</dbReference>
<comment type="caution">
    <text evidence="4">The sequence shown here is derived from an EMBL/GenBank/DDBJ whole genome shotgun (WGS) entry which is preliminary data.</text>
</comment>
<evidence type="ECO:0000256" key="2">
    <source>
        <dbReference type="SAM" id="MobiDB-lite"/>
    </source>
</evidence>
<dbReference type="Gene3D" id="3.30.450.380">
    <property type="match status" value="1"/>
</dbReference>